<gene>
    <name evidence="3" type="ORF">HUK83_08240</name>
</gene>
<protein>
    <submittedName>
        <fullName evidence="3">AbrB family transcriptional regulator</fullName>
    </submittedName>
</protein>
<feature type="non-terminal residue" evidence="3">
    <location>
        <position position="1"/>
    </location>
</feature>
<keyword evidence="2" id="KW-1133">Transmembrane helix</keyword>
<evidence type="ECO:0000256" key="2">
    <source>
        <dbReference type="SAM" id="Phobius"/>
    </source>
</evidence>
<feature type="transmembrane region" description="Helical" evidence="2">
    <location>
        <begin position="30"/>
        <end position="51"/>
    </location>
</feature>
<feature type="region of interest" description="Disordered" evidence="1">
    <location>
        <begin position="119"/>
        <end position="139"/>
    </location>
</feature>
<feature type="transmembrane region" description="Helical" evidence="2">
    <location>
        <begin position="6"/>
        <end position="23"/>
    </location>
</feature>
<keyword evidence="2" id="KW-0472">Membrane</keyword>
<dbReference type="GO" id="GO:0010468">
    <property type="term" value="P:regulation of gene expression"/>
    <property type="evidence" value="ECO:0007669"/>
    <property type="project" value="InterPro"/>
</dbReference>
<dbReference type="InterPro" id="IPR007820">
    <property type="entry name" value="AbrB_fam"/>
</dbReference>
<name>A0A850NSF6_9PROT</name>
<dbReference type="Pfam" id="PF05145">
    <property type="entry name" value="AbrB"/>
    <property type="match status" value="1"/>
</dbReference>
<evidence type="ECO:0000313" key="3">
    <source>
        <dbReference type="EMBL" id="NVN30322.1"/>
    </source>
</evidence>
<dbReference type="PANTHER" id="PTHR38457">
    <property type="entry name" value="REGULATOR ABRB-RELATED"/>
    <property type="match status" value="1"/>
</dbReference>
<dbReference type="PANTHER" id="PTHR38457:SF1">
    <property type="entry name" value="REGULATOR ABRB-RELATED"/>
    <property type="match status" value="1"/>
</dbReference>
<accession>A0A850NSF6</accession>
<dbReference type="Proteomes" id="UP000565205">
    <property type="component" value="Unassembled WGS sequence"/>
</dbReference>
<evidence type="ECO:0000313" key="4">
    <source>
        <dbReference type="Proteomes" id="UP000565205"/>
    </source>
</evidence>
<reference evidence="3 4" key="1">
    <citation type="submission" date="2020-06" db="EMBL/GenBank/DDBJ databases">
        <title>Description of novel acetic acid bacteria.</title>
        <authorList>
            <person name="Sombolestani A."/>
        </authorList>
    </citation>
    <scope>NUCLEOTIDE SEQUENCE [LARGE SCALE GENOMIC DNA]</scope>
    <source>
        <strain evidence="3 4">LMG 26838</strain>
    </source>
</reference>
<feature type="transmembrane region" description="Helical" evidence="2">
    <location>
        <begin position="93"/>
        <end position="111"/>
    </location>
</feature>
<sequence length="139" mass="14293">PLLAASYALLGWRIGLWFTPAILRAAAHALLPVTGSIVVLIGFGMALAWLLHIALGIDPLTAYLATSPGGMDSVAIIAASSNVDLPFVTALQTLRFVLVLIFTPMIARAVAARLPGARPADRATPADPAPQAPAPPASP</sequence>
<dbReference type="RefSeq" id="WP_176623765.1">
    <property type="nucleotide sequence ID" value="NZ_JABXXQ010000134.1"/>
</dbReference>
<proteinExistence type="predicted"/>
<feature type="compositionally biased region" description="Pro residues" evidence="1">
    <location>
        <begin position="127"/>
        <end position="139"/>
    </location>
</feature>
<keyword evidence="2" id="KW-0812">Transmembrane</keyword>
<organism evidence="3 4">
    <name type="scientific">Endobacter medicaginis</name>
    <dbReference type="NCBI Taxonomy" id="1181271"/>
    <lineage>
        <taxon>Bacteria</taxon>
        <taxon>Pseudomonadati</taxon>
        <taxon>Pseudomonadota</taxon>
        <taxon>Alphaproteobacteria</taxon>
        <taxon>Acetobacterales</taxon>
        <taxon>Acetobacteraceae</taxon>
        <taxon>Endobacter</taxon>
    </lineage>
</organism>
<dbReference type="GO" id="GO:0016020">
    <property type="term" value="C:membrane"/>
    <property type="evidence" value="ECO:0007669"/>
    <property type="project" value="InterPro"/>
</dbReference>
<comment type="caution">
    <text evidence="3">The sequence shown here is derived from an EMBL/GenBank/DDBJ whole genome shotgun (WGS) entry which is preliminary data.</text>
</comment>
<dbReference type="NCBIfam" id="TIGR03082">
    <property type="entry name" value="Gneg_AbrB_dup"/>
    <property type="match status" value="1"/>
</dbReference>
<dbReference type="InterPro" id="IPR017516">
    <property type="entry name" value="AbrB_dup"/>
</dbReference>
<evidence type="ECO:0000256" key="1">
    <source>
        <dbReference type="SAM" id="MobiDB-lite"/>
    </source>
</evidence>
<dbReference type="AlphaFoldDB" id="A0A850NSF6"/>
<dbReference type="EMBL" id="JABXXQ010000134">
    <property type="protein sequence ID" value="NVN30322.1"/>
    <property type="molecule type" value="Genomic_DNA"/>
</dbReference>